<keyword evidence="2" id="KW-1185">Reference proteome</keyword>
<reference evidence="1 2" key="1">
    <citation type="submission" date="2020-08" db="EMBL/GenBank/DDBJ databases">
        <title>Genomic Encyclopedia of Type Strains, Phase IV (KMG-IV): sequencing the most valuable type-strain genomes for metagenomic binning, comparative biology and taxonomic classification.</title>
        <authorList>
            <person name="Goeker M."/>
        </authorList>
    </citation>
    <scope>NUCLEOTIDE SEQUENCE [LARGE SCALE GENOMIC DNA]</scope>
    <source>
        <strain evidence="1 2">DSM 21431</strain>
    </source>
</reference>
<accession>A0ABR6E288</accession>
<proteinExistence type="predicted"/>
<organism evidence="1 2">
    <name type="scientific">Bartonella chomelii</name>
    <dbReference type="NCBI Taxonomy" id="236402"/>
    <lineage>
        <taxon>Bacteria</taxon>
        <taxon>Pseudomonadati</taxon>
        <taxon>Pseudomonadota</taxon>
        <taxon>Alphaproteobacteria</taxon>
        <taxon>Hyphomicrobiales</taxon>
        <taxon>Bartonellaceae</taxon>
        <taxon>Bartonella</taxon>
    </lineage>
</organism>
<dbReference type="EMBL" id="JACJIR010000002">
    <property type="protein sequence ID" value="MBA9082676.1"/>
    <property type="molecule type" value="Genomic_DNA"/>
</dbReference>
<evidence type="ECO:0000313" key="1">
    <source>
        <dbReference type="EMBL" id="MBA9082676.1"/>
    </source>
</evidence>
<protein>
    <submittedName>
        <fullName evidence="1">Uncharacterized protein</fullName>
    </submittedName>
</protein>
<sequence>MFIVLLRVLQLRGWLFERIDALKCHGWFVGFHGGLKRMRGVKFCERDENGCKGSKREGEI</sequence>
<name>A0ABR6E288_9HYPH</name>
<comment type="caution">
    <text evidence="1">The sequence shown here is derived from an EMBL/GenBank/DDBJ whole genome shotgun (WGS) entry which is preliminary data.</text>
</comment>
<evidence type="ECO:0000313" key="2">
    <source>
        <dbReference type="Proteomes" id="UP000548119"/>
    </source>
</evidence>
<dbReference type="Proteomes" id="UP000548119">
    <property type="component" value="Unassembled WGS sequence"/>
</dbReference>
<gene>
    <name evidence="1" type="ORF">GGR10_000517</name>
</gene>